<name>A0ACB6R6J4_9PLEO</name>
<sequence>MAIGKQVYYFKRNICSPKLCVANLIHTLESKSSSVARLAFCHLQQLWPRLVVQMNSTRRFSQPSSMIWRDLSLNLELGKFEMFRDDRMQLLFDFGPENISKHTRIRAICSYTDRSRPCAFAYSIRKPCFSGEQWASAGEEWESWATAYLKKLRDNGRALACTDDVSDAFLFKVKYKLLV</sequence>
<reference evidence="1" key="1">
    <citation type="journal article" date="2020" name="Stud. Mycol.">
        <title>101 Dothideomycetes genomes: a test case for predicting lifestyles and emergence of pathogens.</title>
        <authorList>
            <person name="Haridas S."/>
            <person name="Albert R."/>
            <person name="Binder M."/>
            <person name="Bloem J."/>
            <person name="Labutti K."/>
            <person name="Salamov A."/>
            <person name="Andreopoulos B."/>
            <person name="Baker S."/>
            <person name="Barry K."/>
            <person name="Bills G."/>
            <person name="Bluhm B."/>
            <person name="Cannon C."/>
            <person name="Castanera R."/>
            <person name="Culley D."/>
            <person name="Daum C."/>
            <person name="Ezra D."/>
            <person name="Gonzalez J."/>
            <person name="Henrissat B."/>
            <person name="Kuo A."/>
            <person name="Liang C."/>
            <person name="Lipzen A."/>
            <person name="Lutzoni F."/>
            <person name="Magnuson J."/>
            <person name="Mondo S."/>
            <person name="Nolan M."/>
            <person name="Ohm R."/>
            <person name="Pangilinan J."/>
            <person name="Park H.-J."/>
            <person name="Ramirez L."/>
            <person name="Alfaro M."/>
            <person name="Sun H."/>
            <person name="Tritt A."/>
            <person name="Yoshinaga Y."/>
            <person name="Zwiers L.-H."/>
            <person name="Turgeon B."/>
            <person name="Goodwin S."/>
            <person name="Spatafora J."/>
            <person name="Crous P."/>
            <person name="Grigoriev I."/>
        </authorList>
    </citation>
    <scope>NUCLEOTIDE SEQUENCE</scope>
    <source>
        <strain evidence="1">ATCC 200398</strain>
    </source>
</reference>
<keyword evidence="2" id="KW-1185">Reference proteome</keyword>
<dbReference type="EMBL" id="MU003498">
    <property type="protein sequence ID" value="KAF2474147.1"/>
    <property type="molecule type" value="Genomic_DNA"/>
</dbReference>
<protein>
    <submittedName>
        <fullName evidence="1">Uncharacterized protein</fullName>
    </submittedName>
</protein>
<organism evidence="1 2">
    <name type="scientific">Lindgomyces ingoldianus</name>
    <dbReference type="NCBI Taxonomy" id="673940"/>
    <lineage>
        <taxon>Eukaryota</taxon>
        <taxon>Fungi</taxon>
        <taxon>Dikarya</taxon>
        <taxon>Ascomycota</taxon>
        <taxon>Pezizomycotina</taxon>
        <taxon>Dothideomycetes</taxon>
        <taxon>Pleosporomycetidae</taxon>
        <taxon>Pleosporales</taxon>
        <taxon>Lindgomycetaceae</taxon>
        <taxon>Lindgomyces</taxon>
    </lineage>
</organism>
<proteinExistence type="predicted"/>
<comment type="caution">
    <text evidence="1">The sequence shown here is derived from an EMBL/GenBank/DDBJ whole genome shotgun (WGS) entry which is preliminary data.</text>
</comment>
<evidence type="ECO:0000313" key="2">
    <source>
        <dbReference type="Proteomes" id="UP000799755"/>
    </source>
</evidence>
<accession>A0ACB6R6J4</accession>
<evidence type="ECO:0000313" key="1">
    <source>
        <dbReference type="EMBL" id="KAF2474147.1"/>
    </source>
</evidence>
<gene>
    <name evidence="1" type="ORF">BDR25DRAFT_351679</name>
</gene>
<dbReference type="Proteomes" id="UP000799755">
    <property type="component" value="Unassembled WGS sequence"/>
</dbReference>